<keyword evidence="6" id="KW-1185">Reference proteome</keyword>
<feature type="region of interest" description="Disordered" evidence="3">
    <location>
        <begin position="1"/>
        <end position="31"/>
    </location>
</feature>
<dbReference type="GO" id="GO:0005681">
    <property type="term" value="C:spliceosomal complex"/>
    <property type="evidence" value="ECO:0007669"/>
    <property type="project" value="TreeGrafter"/>
</dbReference>
<evidence type="ECO:0000256" key="3">
    <source>
        <dbReference type="SAM" id="MobiDB-lite"/>
    </source>
</evidence>
<evidence type="ECO:0000256" key="2">
    <source>
        <dbReference type="ARBA" id="ARBA00023242"/>
    </source>
</evidence>
<dbReference type="PANTHER" id="PTHR15818:SF2">
    <property type="entry name" value="G-PATCH DOMAIN AND KOW MOTIFS-CONTAINING PROTEIN"/>
    <property type="match status" value="1"/>
</dbReference>
<comment type="subcellular location">
    <subcellularLocation>
        <location evidence="1">Nucleus</location>
    </subcellularLocation>
</comment>
<evidence type="ECO:0000313" key="5">
    <source>
        <dbReference type="EMBL" id="KAF5397478.1"/>
    </source>
</evidence>
<proteinExistence type="predicted"/>
<dbReference type="Pfam" id="PF25088">
    <property type="entry name" value="GPKOW_C"/>
    <property type="match status" value="1"/>
</dbReference>
<evidence type="ECO:0000313" key="6">
    <source>
        <dbReference type="Proteomes" id="UP000748531"/>
    </source>
</evidence>
<sequence length="427" mass="47360">MEGPKFSFTFSKQKKPPLPVSAISKPEGKPKEEVREYITSIEDKVINSDKPTETQLIIPLVHSRGGVRNRIRSNRQPATETDELTKQALKELQADAAGENGDDSWTGGSFTIPLKTVISASEEPEAVNYEAIPVEKFGLAVLAGMGFNPEDLKTANTQPVGPVRPKGLGLGADPRAVEAAKQDAKALSKEKLSWRSGARCQAVLGKHKGRYGTVNGLDGDTGRVIVKLAITKEVVSVLQHMLRLVPEKEYSKFANCLNQADVDRYKAEEVNGQKNSDEGPEMENSTKKISSKQEQHDERVYESSSKHRTPSRHSWVRPNLLVKFLDRHYLDGKYYKQKMTIVKVESGLCTCKTSSGRLVEGVQPKYLQTVVPSTNNSMVMILQGPRDGEMAKLIDQNLERNEVDLRTRAGTMIQLTYEQICVLAENP</sequence>
<dbReference type="EMBL" id="LUCH01006207">
    <property type="protein sequence ID" value="KAF5397478.1"/>
    <property type="molecule type" value="Genomic_DNA"/>
</dbReference>
<feature type="region of interest" description="Disordered" evidence="3">
    <location>
        <begin position="269"/>
        <end position="312"/>
    </location>
</feature>
<comment type="caution">
    <text evidence="5">The sequence shown here is derived from an EMBL/GenBank/DDBJ whole genome shotgun (WGS) entry which is preliminary data.</text>
</comment>
<evidence type="ECO:0000256" key="1">
    <source>
        <dbReference type="ARBA" id="ARBA00004123"/>
    </source>
</evidence>
<feature type="compositionally biased region" description="Basic and acidic residues" evidence="3">
    <location>
        <begin position="291"/>
        <end position="305"/>
    </location>
</feature>
<dbReference type="InterPro" id="IPR045166">
    <property type="entry name" value="Spp2-like"/>
</dbReference>
<dbReference type="PANTHER" id="PTHR15818">
    <property type="entry name" value="G PATCH AND KOW-CONTAINING"/>
    <property type="match status" value="1"/>
</dbReference>
<name>A0A8J4WES5_9TREM</name>
<dbReference type="GO" id="GO:0000398">
    <property type="term" value="P:mRNA splicing, via spliceosome"/>
    <property type="evidence" value="ECO:0007669"/>
    <property type="project" value="InterPro"/>
</dbReference>
<dbReference type="CDD" id="cd13152">
    <property type="entry name" value="KOW_GPKOW_A"/>
    <property type="match status" value="1"/>
</dbReference>
<dbReference type="Proteomes" id="UP000748531">
    <property type="component" value="Unassembled WGS sequence"/>
</dbReference>
<dbReference type="InterPro" id="IPR041993">
    <property type="entry name" value="GPKOW_KOW1"/>
</dbReference>
<keyword evidence="2" id="KW-0539">Nucleus</keyword>
<reference evidence="5" key="1">
    <citation type="submission" date="2019-05" db="EMBL/GenBank/DDBJ databases">
        <title>Annotation for the trematode Paragonimus heterotremus.</title>
        <authorList>
            <person name="Choi Y.-J."/>
        </authorList>
    </citation>
    <scope>NUCLEOTIDE SEQUENCE</scope>
    <source>
        <strain evidence="5">LC</strain>
    </source>
</reference>
<dbReference type="AlphaFoldDB" id="A0A8J4WES5"/>
<dbReference type="Pfam" id="PF12656">
    <property type="entry name" value="G-patch_2"/>
    <property type="match status" value="1"/>
</dbReference>
<organism evidence="5 6">
    <name type="scientific">Paragonimus heterotremus</name>
    <dbReference type="NCBI Taxonomy" id="100268"/>
    <lineage>
        <taxon>Eukaryota</taxon>
        <taxon>Metazoa</taxon>
        <taxon>Spiralia</taxon>
        <taxon>Lophotrochozoa</taxon>
        <taxon>Platyhelminthes</taxon>
        <taxon>Trematoda</taxon>
        <taxon>Digenea</taxon>
        <taxon>Plagiorchiida</taxon>
        <taxon>Troglotremata</taxon>
        <taxon>Troglotrematidae</taxon>
        <taxon>Paragonimus</taxon>
    </lineage>
</organism>
<feature type="domain" description="Spp2/MOS2 G-patch" evidence="4">
    <location>
        <begin position="122"/>
        <end position="175"/>
    </location>
</feature>
<gene>
    <name evidence="5" type="ORF">PHET_09209</name>
</gene>
<evidence type="ECO:0000259" key="4">
    <source>
        <dbReference type="Pfam" id="PF12656"/>
    </source>
</evidence>
<protein>
    <submittedName>
        <fullName evidence="5">G patch domain and KOW motifs-containing protein</fullName>
    </submittedName>
</protein>
<dbReference type="OrthoDB" id="5577072at2759"/>
<dbReference type="InterPro" id="IPR026822">
    <property type="entry name" value="Spp2/MOS2_G-patch"/>
</dbReference>
<accession>A0A8J4WES5</accession>